<comment type="caution">
    <text evidence="1">The sequence shown here is derived from an EMBL/GenBank/DDBJ whole genome shotgun (WGS) entry which is preliminary data.</text>
</comment>
<evidence type="ECO:0000313" key="1">
    <source>
        <dbReference type="EMBL" id="MEA3521200.1"/>
    </source>
</evidence>
<dbReference type="Proteomes" id="UP001304050">
    <property type="component" value="Unassembled WGS sequence"/>
</dbReference>
<accession>A0ACC6N6B0</accession>
<dbReference type="EMBL" id="JAYESG010000029">
    <property type="protein sequence ID" value="MEA3521200.1"/>
    <property type="molecule type" value="Genomic_DNA"/>
</dbReference>
<sequence length="40" mass="4604">QTAKMNNVDPQAWLTQTLERIANGWPSSDLDALMPWNYAR</sequence>
<reference evidence="1" key="1">
    <citation type="submission" date="2023-12" db="EMBL/GenBank/DDBJ databases">
        <title>Diversity of Rhizobium in root nodule of phaseolus vulgaris.</title>
        <authorList>
            <person name="Wang H."/>
        </authorList>
    </citation>
    <scope>NUCLEOTIDE SEQUENCE</scope>
    <source>
        <strain evidence="1">MJ31</strain>
    </source>
</reference>
<keyword evidence="2" id="KW-1185">Reference proteome</keyword>
<organism evidence="1 2">
    <name type="scientific">Rhizobium mulingense</name>
    <dbReference type="NCBI Taxonomy" id="3031128"/>
    <lineage>
        <taxon>Bacteria</taxon>
        <taxon>Pseudomonadati</taxon>
        <taxon>Pseudomonadota</taxon>
        <taxon>Alphaproteobacteria</taxon>
        <taxon>Hyphomicrobiales</taxon>
        <taxon>Rhizobiaceae</taxon>
        <taxon>Rhizobium/Agrobacterium group</taxon>
        <taxon>Rhizobium</taxon>
    </lineage>
</organism>
<feature type="non-terminal residue" evidence="1">
    <location>
        <position position="1"/>
    </location>
</feature>
<proteinExistence type="predicted"/>
<evidence type="ECO:0000313" key="2">
    <source>
        <dbReference type="Proteomes" id="UP001304050"/>
    </source>
</evidence>
<gene>
    <name evidence="1" type="ORF">U8465_29855</name>
</gene>
<name>A0ACC6N6B0_9HYPH</name>
<protein>
    <submittedName>
        <fullName evidence="1">Transposase domain-containing protein</fullName>
    </submittedName>
</protein>